<evidence type="ECO:0000313" key="2">
    <source>
        <dbReference type="Proteomes" id="UP000828941"/>
    </source>
</evidence>
<gene>
    <name evidence="1" type="ORF">L6164_008613</name>
</gene>
<dbReference type="EMBL" id="CM039429">
    <property type="protein sequence ID" value="KAI4347834.1"/>
    <property type="molecule type" value="Genomic_DNA"/>
</dbReference>
<comment type="caution">
    <text evidence="1">The sequence shown here is derived from an EMBL/GenBank/DDBJ whole genome shotgun (WGS) entry which is preliminary data.</text>
</comment>
<dbReference type="Proteomes" id="UP000828941">
    <property type="component" value="Chromosome 4"/>
</dbReference>
<sequence>MGTEGVGSQEKMEVPGLTYEQWKLLMKMLNGQKDNTNEQMPGTGTWIIDNGASKHMTGNLGLLCELQNSQGCPVGLPHGKRTNVLYVPKLTNVLYVLKLNCNLISVSQLTDEAKCIVQFTNELCCVGQRFEDGDWCGREKRWALVFP</sequence>
<organism evidence="1 2">
    <name type="scientific">Bauhinia variegata</name>
    <name type="common">Purple orchid tree</name>
    <name type="synonym">Phanera variegata</name>
    <dbReference type="NCBI Taxonomy" id="167791"/>
    <lineage>
        <taxon>Eukaryota</taxon>
        <taxon>Viridiplantae</taxon>
        <taxon>Streptophyta</taxon>
        <taxon>Embryophyta</taxon>
        <taxon>Tracheophyta</taxon>
        <taxon>Spermatophyta</taxon>
        <taxon>Magnoliopsida</taxon>
        <taxon>eudicotyledons</taxon>
        <taxon>Gunneridae</taxon>
        <taxon>Pentapetalae</taxon>
        <taxon>rosids</taxon>
        <taxon>fabids</taxon>
        <taxon>Fabales</taxon>
        <taxon>Fabaceae</taxon>
        <taxon>Cercidoideae</taxon>
        <taxon>Cercideae</taxon>
        <taxon>Bauhiniinae</taxon>
        <taxon>Bauhinia</taxon>
    </lineage>
</organism>
<evidence type="ECO:0000313" key="1">
    <source>
        <dbReference type="EMBL" id="KAI4347834.1"/>
    </source>
</evidence>
<protein>
    <submittedName>
        <fullName evidence="1">Uncharacterized protein</fullName>
    </submittedName>
</protein>
<proteinExistence type="predicted"/>
<reference evidence="1 2" key="1">
    <citation type="journal article" date="2022" name="DNA Res.">
        <title>Chromosomal-level genome assembly of the orchid tree Bauhinia variegata (Leguminosae; Cercidoideae) supports the allotetraploid origin hypothesis of Bauhinia.</title>
        <authorList>
            <person name="Zhong Y."/>
            <person name="Chen Y."/>
            <person name="Zheng D."/>
            <person name="Pang J."/>
            <person name="Liu Y."/>
            <person name="Luo S."/>
            <person name="Meng S."/>
            <person name="Qian L."/>
            <person name="Wei D."/>
            <person name="Dai S."/>
            <person name="Zhou R."/>
        </authorList>
    </citation>
    <scope>NUCLEOTIDE SEQUENCE [LARGE SCALE GENOMIC DNA]</scope>
    <source>
        <strain evidence="1">BV-YZ2020</strain>
    </source>
</reference>
<accession>A0ACB9PG47</accession>
<keyword evidence="2" id="KW-1185">Reference proteome</keyword>
<name>A0ACB9PG47_BAUVA</name>